<protein>
    <submittedName>
        <fullName evidence="1">Uncharacterized protein</fullName>
    </submittedName>
</protein>
<dbReference type="AlphaFoldDB" id="A0A512BIF3"/>
<accession>A0A512BIF3</accession>
<organism evidence="1 2">
    <name type="scientific">Segetibacter aerophilus</name>
    <dbReference type="NCBI Taxonomy" id="670293"/>
    <lineage>
        <taxon>Bacteria</taxon>
        <taxon>Pseudomonadati</taxon>
        <taxon>Bacteroidota</taxon>
        <taxon>Chitinophagia</taxon>
        <taxon>Chitinophagales</taxon>
        <taxon>Chitinophagaceae</taxon>
        <taxon>Segetibacter</taxon>
    </lineage>
</organism>
<dbReference type="EMBL" id="BJYT01000025">
    <property type="protein sequence ID" value="GEO11597.1"/>
    <property type="molecule type" value="Genomic_DNA"/>
</dbReference>
<dbReference type="Proteomes" id="UP000321513">
    <property type="component" value="Unassembled WGS sequence"/>
</dbReference>
<keyword evidence="2" id="KW-1185">Reference proteome</keyword>
<evidence type="ECO:0000313" key="2">
    <source>
        <dbReference type="Proteomes" id="UP000321513"/>
    </source>
</evidence>
<gene>
    <name evidence="1" type="ORF">SAE01_40930</name>
</gene>
<reference evidence="1 2" key="1">
    <citation type="submission" date="2019-07" db="EMBL/GenBank/DDBJ databases">
        <title>Whole genome shotgun sequence of Segetibacter aerophilus NBRC 106135.</title>
        <authorList>
            <person name="Hosoyama A."/>
            <person name="Uohara A."/>
            <person name="Ohji S."/>
            <person name="Ichikawa N."/>
        </authorList>
    </citation>
    <scope>NUCLEOTIDE SEQUENCE [LARGE SCALE GENOMIC DNA]</scope>
    <source>
        <strain evidence="1 2">NBRC 106135</strain>
    </source>
</reference>
<name>A0A512BIF3_9BACT</name>
<sequence length="107" mass="12010">MNDEVGRNAVGRFSIRAKALFLCSIFKTYYMQDQSFQLLLNGVPYIVKAAPFDFNGDTRFTVSYNGSDDFVFTYDRTVGHYVAIGDDTDTIPADLEVAIAERLYALA</sequence>
<proteinExistence type="predicted"/>
<comment type="caution">
    <text evidence="1">The sequence shown here is derived from an EMBL/GenBank/DDBJ whole genome shotgun (WGS) entry which is preliminary data.</text>
</comment>
<evidence type="ECO:0000313" key="1">
    <source>
        <dbReference type="EMBL" id="GEO11597.1"/>
    </source>
</evidence>